<dbReference type="EMBL" id="WKPI01000011">
    <property type="protein sequence ID" value="MSC33071.1"/>
    <property type="molecule type" value="Genomic_DNA"/>
</dbReference>
<keyword evidence="4" id="KW-0804">Transcription</keyword>
<dbReference type="SUPFAM" id="SSF63520">
    <property type="entry name" value="PTS-regulatory domain, PRD"/>
    <property type="match status" value="1"/>
</dbReference>
<name>A0A6N7S677_9FIRM</name>
<dbReference type="InterPro" id="IPR036388">
    <property type="entry name" value="WH-like_DNA-bd_sf"/>
</dbReference>
<keyword evidence="10" id="KW-1185">Reference proteome</keyword>
<dbReference type="OrthoDB" id="3175596at2"/>
<feature type="domain" description="PTS EIIA type-2" evidence="5">
    <location>
        <begin position="516"/>
        <end position="657"/>
    </location>
</feature>
<evidence type="ECO:0000313" key="10">
    <source>
        <dbReference type="Proteomes" id="UP000480929"/>
    </source>
</evidence>
<dbReference type="PROSITE" id="PS51094">
    <property type="entry name" value="PTS_EIIA_TYPE_2"/>
    <property type="match status" value="1"/>
</dbReference>
<dbReference type="PANTHER" id="PTHR30185:SF12">
    <property type="entry name" value="TRANSCRIPTIONAL REGULATOR MANR"/>
    <property type="match status" value="1"/>
</dbReference>
<dbReference type="Proteomes" id="UP000433575">
    <property type="component" value="Unassembled WGS sequence"/>
</dbReference>
<dbReference type="Pfam" id="PF08279">
    <property type="entry name" value="HTH_11"/>
    <property type="match status" value="1"/>
</dbReference>
<feature type="domain" description="PRD" evidence="6">
    <location>
        <begin position="192"/>
        <end position="297"/>
    </location>
</feature>
<sequence>MKSIPAPRYNKDARKAEEKKMDAKTDLIRVLREKNGTVSSRELAQRLGVSVRSIVNYVREINQTYDHLILSSNRGYRFNPSAKLPALYLEEEKEIPANYNERKQRVLERLLIANEHPDLDWMAQSLCISPVTFQNELAKIRAELKPEGLFIKTKNNQLFMIGEEKDRRKAIMRLLNHELKDSYFNLASIQKYFLTANISEIEEIVTRALREYEYFLDDFSLLNYVLHLAILIESEHRENHNDIPIRTDHSGYTPHIQSIVDRIYADLKVQYAITFSSEQIYDASILMSARIVSKDLNKIMFNQLENYVGREVNELLQDIILSVHDVYGIDLKVDNFMVRFAFHLKNLLYRTKNGLSVTSQHFASIQNEFPFLYVISVYIASLINQRFHCSLANSEISYIALHLGVLMEEKKAYEEKVSCVLVILDYLNIASRITTALQSLSSDIYIVNIMTSYDEIEKMQDIDLILTTLPLNPAISIPQVKITMMCGEADLRKILEWTQKIKENRDRQKIIRHIRRFFHPELFLSNTVFHDRQEVIETGCRILLEHGYATKRYRDQINEHEAIAPSAYRNIAIPHPLSSEFDSVKKSAILTILCQRPVPWSSHSVDVIFMICLTKEDYPLFKDLFQWITRFFIEEENSRRMKNDLSFDEFINLLSEK</sequence>
<feature type="domain" description="PRD" evidence="6">
    <location>
        <begin position="307"/>
        <end position="413"/>
    </location>
</feature>
<dbReference type="PROSITE" id="PS51372">
    <property type="entry name" value="PRD_2"/>
    <property type="match status" value="2"/>
</dbReference>
<gene>
    <name evidence="8" type="ORF">GKD88_08045</name>
    <name evidence="7" type="ORF">GKE08_08640</name>
</gene>
<evidence type="ECO:0000256" key="3">
    <source>
        <dbReference type="ARBA" id="ARBA00023159"/>
    </source>
</evidence>
<dbReference type="Gene3D" id="1.10.1790.10">
    <property type="entry name" value="PRD domain"/>
    <property type="match status" value="1"/>
</dbReference>
<dbReference type="Pfam" id="PF00359">
    <property type="entry name" value="PTS_EIIA_2"/>
    <property type="match status" value="1"/>
</dbReference>
<evidence type="ECO:0000259" key="6">
    <source>
        <dbReference type="PROSITE" id="PS51372"/>
    </source>
</evidence>
<evidence type="ECO:0000313" key="9">
    <source>
        <dbReference type="Proteomes" id="UP000433575"/>
    </source>
</evidence>
<evidence type="ECO:0000313" key="7">
    <source>
        <dbReference type="EMBL" id="MSA89393.1"/>
    </source>
</evidence>
<dbReference type="RefSeq" id="WP_154238684.1">
    <property type="nucleotide sequence ID" value="NZ_WKPI01000011.1"/>
</dbReference>
<dbReference type="GO" id="GO:0006355">
    <property type="term" value="P:regulation of DNA-templated transcription"/>
    <property type="evidence" value="ECO:0007669"/>
    <property type="project" value="InterPro"/>
</dbReference>
<keyword evidence="3" id="KW-0010">Activator</keyword>
<comment type="caution">
    <text evidence="7">The sequence shown here is derived from an EMBL/GenBank/DDBJ whole genome shotgun (WGS) entry which is preliminary data.</text>
</comment>
<dbReference type="Gene3D" id="3.40.930.10">
    <property type="entry name" value="Mannitol-specific EII, Chain A"/>
    <property type="match status" value="1"/>
</dbReference>
<dbReference type="InterPro" id="IPR007737">
    <property type="entry name" value="Mga_HTH"/>
</dbReference>
<reference evidence="9 10" key="1">
    <citation type="journal article" date="2019" name="Nat. Med.">
        <title>A library of human gut bacterial isolates paired with longitudinal multiomics data enables mechanistic microbiome research.</title>
        <authorList>
            <person name="Poyet M."/>
            <person name="Groussin M."/>
            <person name="Gibbons S.M."/>
            <person name="Avila-Pacheco J."/>
            <person name="Jiang X."/>
            <person name="Kearney S.M."/>
            <person name="Perrotta A.R."/>
            <person name="Berdy B."/>
            <person name="Zhao S."/>
            <person name="Lieberman T.D."/>
            <person name="Swanson P.K."/>
            <person name="Smith M."/>
            <person name="Roesemann S."/>
            <person name="Alexander J.E."/>
            <person name="Rich S.A."/>
            <person name="Livny J."/>
            <person name="Vlamakis H."/>
            <person name="Clish C."/>
            <person name="Bullock K."/>
            <person name="Deik A."/>
            <person name="Scott J."/>
            <person name="Pierce K.A."/>
            <person name="Xavier R.J."/>
            <person name="Alm E.J."/>
        </authorList>
    </citation>
    <scope>NUCLEOTIDE SEQUENCE [LARGE SCALE GENOMIC DNA]</scope>
    <source>
        <strain evidence="7 9">BIOML-A4</strain>
        <strain evidence="8 10">BIOML-A5</strain>
    </source>
</reference>
<proteinExistence type="predicted"/>
<evidence type="ECO:0000256" key="4">
    <source>
        <dbReference type="ARBA" id="ARBA00023163"/>
    </source>
</evidence>
<dbReference type="InterPro" id="IPR002178">
    <property type="entry name" value="PTS_EIIA_type-2_dom"/>
</dbReference>
<dbReference type="SUPFAM" id="SSF55804">
    <property type="entry name" value="Phoshotransferase/anion transport protein"/>
    <property type="match status" value="1"/>
</dbReference>
<dbReference type="PANTHER" id="PTHR30185">
    <property type="entry name" value="CRYPTIC BETA-GLUCOSIDE BGL OPERON ANTITERMINATOR"/>
    <property type="match status" value="1"/>
</dbReference>
<dbReference type="Proteomes" id="UP000480929">
    <property type="component" value="Unassembled WGS sequence"/>
</dbReference>
<dbReference type="InterPro" id="IPR050661">
    <property type="entry name" value="BglG_antiterminators"/>
</dbReference>
<dbReference type="InterPro" id="IPR016152">
    <property type="entry name" value="PTrfase/Anion_transptr"/>
</dbReference>
<organism evidence="7 9">
    <name type="scientific">Holdemania massiliensis</name>
    <dbReference type="NCBI Taxonomy" id="1468449"/>
    <lineage>
        <taxon>Bacteria</taxon>
        <taxon>Bacillati</taxon>
        <taxon>Bacillota</taxon>
        <taxon>Erysipelotrichia</taxon>
        <taxon>Erysipelotrichales</taxon>
        <taxon>Erysipelotrichaceae</taxon>
        <taxon>Holdemania</taxon>
    </lineage>
</organism>
<keyword evidence="1" id="KW-0677">Repeat</keyword>
<dbReference type="EMBL" id="WKPJ01000010">
    <property type="protein sequence ID" value="MSA89393.1"/>
    <property type="molecule type" value="Genomic_DNA"/>
</dbReference>
<dbReference type="Gene3D" id="1.10.10.10">
    <property type="entry name" value="Winged helix-like DNA-binding domain superfamily/Winged helix DNA-binding domain"/>
    <property type="match status" value="1"/>
</dbReference>
<evidence type="ECO:0000313" key="8">
    <source>
        <dbReference type="EMBL" id="MSC33071.1"/>
    </source>
</evidence>
<accession>A0A6N7S677</accession>
<dbReference type="InterPro" id="IPR013196">
    <property type="entry name" value="HTH_11"/>
</dbReference>
<protein>
    <submittedName>
        <fullName evidence="7">PRD domain-containing protein</fullName>
    </submittedName>
</protein>
<dbReference type="AlphaFoldDB" id="A0A6N7S677"/>
<dbReference type="InterPro" id="IPR036634">
    <property type="entry name" value="PRD_sf"/>
</dbReference>
<evidence type="ECO:0000256" key="1">
    <source>
        <dbReference type="ARBA" id="ARBA00022737"/>
    </source>
</evidence>
<dbReference type="InterPro" id="IPR011608">
    <property type="entry name" value="PRD"/>
</dbReference>
<dbReference type="Pfam" id="PF05043">
    <property type="entry name" value="Mga"/>
    <property type="match status" value="1"/>
</dbReference>
<evidence type="ECO:0000259" key="5">
    <source>
        <dbReference type="PROSITE" id="PS51094"/>
    </source>
</evidence>
<evidence type="ECO:0000256" key="2">
    <source>
        <dbReference type="ARBA" id="ARBA00023015"/>
    </source>
</evidence>
<keyword evidence="2" id="KW-0805">Transcription regulation</keyword>
<dbReference type="Pfam" id="PF00874">
    <property type="entry name" value="PRD"/>
    <property type="match status" value="1"/>
</dbReference>